<reference evidence="5 6" key="1">
    <citation type="journal article" date="2019" name="Environ. Microbiol.">
        <title>Species interactions and distinct microbial communities in high Arctic permafrost affected cryosols are associated with the CH4 and CO2 gas fluxes.</title>
        <authorList>
            <person name="Altshuler I."/>
            <person name="Hamel J."/>
            <person name="Turney S."/>
            <person name="Magnuson E."/>
            <person name="Levesque R."/>
            <person name="Greer C."/>
            <person name="Whyte L.G."/>
        </authorList>
    </citation>
    <scope>NUCLEOTIDE SEQUENCE [LARGE SCALE GENOMIC DNA]</scope>
    <source>
        <strain evidence="5 6">E6.1</strain>
    </source>
</reference>
<dbReference type="InterPro" id="IPR001647">
    <property type="entry name" value="HTH_TetR"/>
</dbReference>
<dbReference type="InterPro" id="IPR041474">
    <property type="entry name" value="NicS_C"/>
</dbReference>
<feature type="DNA-binding region" description="H-T-H motif" evidence="2">
    <location>
        <begin position="49"/>
        <end position="68"/>
    </location>
</feature>
<sequence length="225" mass="25627">MSATQPRDRAIATTSEPRGTRAADSEATKANILAVARAEFADKGLSGARIDEIAERTNTSKRMIYYHFASKEGLYRAVLEEAYTRIRETETAMPIETMGAEEALKTNVRMTFDYHHEHPEFVRLVMNENMHHGEFIRDVAGIKRRNESVIRVLGEILAKGRDEGVFRADLDPIDLHMTISALCFYNVSNRYTFSEIFRRDMVSPDAVERRREQVVEVVLAACRPS</sequence>
<evidence type="ECO:0000259" key="4">
    <source>
        <dbReference type="PROSITE" id="PS50977"/>
    </source>
</evidence>
<dbReference type="PROSITE" id="PS50977">
    <property type="entry name" value="HTH_TETR_2"/>
    <property type="match status" value="1"/>
</dbReference>
<evidence type="ECO:0000256" key="3">
    <source>
        <dbReference type="SAM" id="MobiDB-lite"/>
    </source>
</evidence>
<dbReference type="SUPFAM" id="SSF48498">
    <property type="entry name" value="Tetracyclin repressor-like, C-terminal domain"/>
    <property type="match status" value="1"/>
</dbReference>
<dbReference type="Pfam" id="PF00440">
    <property type="entry name" value="TetR_N"/>
    <property type="match status" value="1"/>
</dbReference>
<dbReference type="GO" id="GO:0003677">
    <property type="term" value="F:DNA binding"/>
    <property type="evidence" value="ECO:0007669"/>
    <property type="project" value="UniProtKB-UniRule"/>
</dbReference>
<dbReference type="PANTHER" id="PTHR30328:SF54">
    <property type="entry name" value="HTH-TYPE TRANSCRIPTIONAL REPRESSOR SCO4008"/>
    <property type="match status" value="1"/>
</dbReference>
<dbReference type="InterPro" id="IPR009057">
    <property type="entry name" value="Homeodomain-like_sf"/>
</dbReference>
<evidence type="ECO:0000256" key="2">
    <source>
        <dbReference type="PROSITE-ProRule" id="PRU00335"/>
    </source>
</evidence>
<protein>
    <submittedName>
        <fullName evidence="5">TetR/AcrR family transcriptional regulator</fullName>
    </submittedName>
</protein>
<dbReference type="Pfam" id="PF17938">
    <property type="entry name" value="TetR_C_29"/>
    <property type="match status" value="1"/>
</dbReference>
<dbReference type="PRINTS" id="PR00455">
    <property type="entry name" value="HTHTETR"/>
</dbReference>
<name>A0A502FY62_9SPHN</name>
<feature type="domain" description="HTH tetR-type" evidence="4">
    <location>
        <begin position="26"/>
        <end position="86"/>
    </location>
</feature>
<feature type="region of interest" description="Disordered" evidence="3">
    <location>
        <begin position="1"/>
        <end position="25"/>
    </location>
</feature>
<dbReference type="InterPro" id="IPR050109">
    <property type="entry name" value="HTH-type_TetR-like_transc_reg"/>
</dbReference>
<feature type="compositionally biased region" description="Basic and acidic residues" evidence="3">
    <location>
        <begin position="1"/>
        <end position="10"/>
    </location>
</feature>
<dbReference type="OrthoDB" id="2356263at2"/>
<dbReference type="PANTHER" id="PTHR30328">
    <property type="entry name" value="TRANSCRIPTIONAL REPRESSOR"/>
    <property type="match status" value="1"/>
</dbReference>
<keyword evidence="6" id="KW-1185">Reference proteome</keyword>
<gene>
    <name evidence="5" type="ORF">EAH76_03930</name>
</gene>
<accession>A0A502FY62</accession>
<dbReference type="Proteomes" id="UP000319931">
    <property type="component" value="Unassembled WGS sequence"/>
</dbReference>
<dbReference type="Gene3D" id="1.10.357.10">
    <property type="entry name" value="Tetracycline Repressor, domain 2"/>
    <property type="match status" value="1"/>
</dbReference>
<keyword evidence="1 2" id="KW-0238">DNA-binding</keyword>
<dbReference type="SUPFAM" id="SSF46689">
    <property type="entry name" value="Homeodomain-like"/>
    <property type="match status" value="1"/>
</dbReference>
<dbReference type="InterPro" id="IPR036271">
    <property type="entry name" value="Tet_transcr_reg_TetR-rel_C_sf"/>
</dbReference>
<evidence type="ECO:0000313" key="6">
    <source>
        <dbReference type="Proteomes" id="UP000319931"/>
    </source>
</evidence>
<comment type="caution">
    <text evidence="5">The sequence shown here is derived from an EMBL/GenBank/DDBJ whole genome shotgun (WGS) entry which is preliminary data.</text>
</comment>
<proteinExistence type="predicted"/>
<dbReference type="RefSeq" id="WP_140848443.1">
    <property type="nucleotide sequence ID" value="NZ_RCZC01000002.1"/>
</dbReference>
<organism evidence="5 6">
    <name type="scientific">Sphingomonas glacialis</name>
    <dbReference type="NCBI Taxonomy" id="658225"/>
    <lineage>
        <taxon>Bacteria</taxon>
        <taxon>Pseudomonadati</taxon>
        <taxon>Pseudomonadota</taxon>
        <taxon>Alphaproteobacteria</taxon>
        <taxon>Sphingomonadales</taxon>
        <taxon>Sphingomonadaceae</taxon>
        <taxon>Sphingomonas</taxon>
    </lineage>
</organism>
<dbReference type="AlphaFoldDB" id="A0A502FY62"/>
<evidence type="ECO:0000256" key="1">
    <source>
        <dbReference type="ARBA" id="ARBA00023125"/>
    </source>
</evidence>
<dbReference type="EMBL" id="RCZC01000002">
    <property type="protein sequence ID" value="TPG53873.1"/>
    <property type="molecule type" value="Genomic_DNA"/>
</dbReference>
<evidence type="ECO:0000313" key="5">
    <source>
        <dbReference type="EMBL" id="TPG53873.1"/>
    </source>
</evidence>